<accession>A0A8T0TYU7</accession>
<keyword evidence="2" id="KW-1185">Reference proteome</keyword>
<gene>
    <name evidence="1" type="ORF">PVAP13_4KG378400</name>
</gene>
<name>A0A8T0TYU7_PANVG</name>
<protein>
    <submittedName>
        <fullName evidence="1">Uncharacterized protein</fullName>
    </submittedName>
</protein>
<reference evidence="1" key="1">
    <citation type="submission" date="2020-05" db="EMBL/GenBank/DDBJ databases">
        <title>WGS assembly of Panicum virgatum.</title>
        <authorList>
            <person name="Lovell J.T."/>
            <person name="Jenkins J."/>
            <person name="Shu S."/>
            <person name="Juenger T.E."/>
            <person name="Schmutz J."/>
        </authorList>
    </citation>
    <scope>NUCLEOTIDE SEQUENCE</scope>
    <source>
        <strain evidence="1">AP13</strain>
    </source>
</reference>
<dbReference type="InterPro" id="IPR032675">
    <property type="entry name" value="LRR_dom_sf"/>
</dbReference>
<dbReference type="Proteomes" id="UP000823388">
    <property type="component" value="Chromosome 4K"/>
</dbReference>
<sequence length="192" mass="21639">MLRPLPNLKLLWLSGKLDGGVVPSLFSKFVKLMQLKMDWSGLKEDPISSLSHMLNLVNLCLTGAYDGEQLTFCAGWFPKLRSLQLVDMEHLNLIEIEDGTLMSLHSLELTGLRNLKAVPEGIKYIRTLDQMFLTDMSNEFIERLLGSDHHIVQHIPDIRNFGSSDSQEANNFISLEYLANKYGTGAKYAPAE</sequence>
<dbReference type="SUPFAM" id="SSF52058">
    <property type="entry name" value="L domain-like"/>
    <property type="match status" value="1"/>
</dbReference>
<comment type="caution">
    <text evidence="1">The sequence shown here is derived from an EMBL/GenBank/DDBJ whole genome shotgun (WGS) entry which is preliminary data.</text>
</comment>
<proteinExistence type="predicted"/>
<dbReference type="EMBL" id="CM029043">
    <property type="protein sequence ID" value="KAG2613966.1"/>
    <property type="molecule type" value="Genomic_DNA"/>
</dbReference>
<evidence type="ECO:0000313" key="2">
    <source>
        <dbReference type="Proteomes" id="UP000823388"/>
    </source>
</evidence>
<dbReference type="Gene3D" id="3.80.10.10">
    <property type="entry name" value="Ribonuclease Inhibitor"/>
    <property type="match status" value="1"/>
</dbReference>
<evidence type="ECO:0000313" key="1">
    <source>
        <dbReference type="EMBL" id="KAG2613966.1"/>
    </source>
</evidence>
<dbReference type="AlphaFoldDB" id="A0A8T0TYU7"/>
<organism evidence="1 2">
    <name type="scientific">Panicum virgatum</name>
    <name type="common">Blackwell switchgrass</name>
    <dbReference type="NCBI Taxonomy" id="38727"/>
    <lineage>
        <taxon>Eukaryota</taxon>
        <taxon>Viridiplantae</taxon>
        <taxon>Streptophyta</taxon>
        <taxon>Embryophyta</taxon>
        <taxon>Tracheophyta</taxon>
        <taxon>Spermatophyta</taxon>
        <taxon>Magnoliopsida</taxon>
        <taxon>Liliopsida</taxon>
        <taxon>Poales</taxon>
        <taxon>Poaceae</taxon>
        <taxon>PACMAD clade</taxon>
        <taxon>Panicoideae</taxon>
        <taxon>Panicodae</taxon>
        <taxon>Paniceae</taxon>
        <taxon>Panicinae</taxon>
        <taxon>Panicum</taxon>
        <taxon>Panicum sect. Hiantes</taxon>
    </lineage>
</organism>